<gene>
    <name evidence="6" type="ORF">SAMN04487937_2054</name>
</gene>
<dbReference type="SUPFAM" id="SSF52540">
    <property type="entry name" value="P-loop containing nucleoside triphosphate hydrolases"/>
    <property type="match status" value="1"/>
</dbReference>
<dbReference type="PANTHER" id="PTHR42788:SF13">
    <property type="entry name" value="ALIPHATIC SULFONATES IMPORT ATP-BINDING PROTEIN SSUB"/>
    <property type="match status" value="1"/>
</dbReference>
<accession>A0A1I6GTE7</accession>
<dbReference type="InterPro" id="IPR003439">
    <property type="entry name" value="ABC_transporter-like_ATP-bd"/>
</dbReference>
<dbReference type="PROSITE" id="PS00211">
    <property type="entry name" value="ABC_TRANSPORTER_1"/>
    <property type="match status" value="1"/>
</dbReference>
<dbReference type="OrthoDB" id="18368at2157"/>
<organism evidence="6 7">
    <name type="scientific">Halorubrum sodomense</name>
    <dbReference type="NCBI Taxonomy" id="35743"/>
    <lineage>
        <taxon>Archaea</taxon>
        <taxon>Methanobacteriati</taxon>
        <taxon>Methanobacteriota</taxon>
        <taxon>Stenosarchaea group</taxon>
        <taxon>Halobacteria</taxon>
        <taxon>Halobacteriales</taxon>
        <taxon>Haloferacaceae</taxon>
        <taxon>Halorubrum</taxon>
    </lineage>
</organism>
<dbReference type="Proteomes" id="UP000198932">
    <property type="component" value="Unassembled WGS sequence"/>
</dbReference>
<dbReference type="SMART" id="SM00382">
    <property type="entry name" value="AAA"/>
    <property type="match status" value="1"/>
</dbReference>
<evidence type="ECO:0000256" key="4">
    <source>
        <dbReference type="SAM" id="MobiDB-lite"/>
    </source>
</evidence>
<dbReference type="InterPro" id="IPR017871">
    <property type="entry name" value="ABC_transporter-like_CS"/>
</dbReference>
<evidence type="ECO:0000313" key="6">
    <source>
        <dbReference type="EMBL" id="SFR45553.1"/>
    </source>
</evidence>
<dbReference type="GO" id="GO:0016887">
    <property type="term" value="F:ATP hydrolysis activity"/>
    <property type="evidence" value="ECO:0007669"/>
    <property type="project" value="InterPro"/>
</dbReference>
<dbReference type="EMBL" id="FOYN01000003">
    <property type="protein sequence ID" value="SFR45553.1"/>
    <property type="molecule type" value="Genomic_DNA"/>
</dbReference>
<evidence type="ECO:0000259" key="5">
    <source>
        <dbReference type="PROSITE" id="PS50893"/>
    </source>
</evidence>
<dbReference type="InterPro" id="IPR027417">
    <property type="entry name" value="P-loop_NTPase"/>
</dbReference>
<dbReference type="PROSITE" id="PS50893">
    <property type="entry name" value="ABC_TRANSPORTER_2"/>
    <property type="match status" value="1"/>
</dbReference>
<reference evidence="7" key="1">
    <citation type="submission" date="2016-10" db="EMBL/GenBank/DDBJ databases">
        <authorList>
            <person name="Varghese N."/>
            <person name="Submissions S."/>
        </authorList>
    </citation>
    <scope>NUCLEOTIDE SEQUENCE [LARGE SCALE GENOMIC DNA]</scope>
    <source>
        <strain evidence="7">RD 26</strain>
    </source>
</reference>
<protein>
    <submittedName>
        <fullName evidence="6">NitT/TauT family transport system ATP-binding protein</fullName>
    </submittedName>
</protein>
<evidence type="ECO:0000256" key="3">
    <source>
        <dbReference type="ARBA" id="ARBA00022840"/>
    </source>
</evidence>
<keyword evidence="7" id="KW-1185">Reference proteome</keyword>
<dbReference type="Gene3D" id="3.40.50.300">
    <property type="entry name" value="P-loop containing nucleotide triphosphate hydrolases"/>
    <property type="match status" value="1"/>
</dbReference>
<name>A0A1I6GTE7_HALSD</name>
<dbReference type="PANTHER" id="PTHR42788">
    <property type="entry name" value="TAURINE IMPORT ATP-BINDING PROTEIN-RELATED"/>
    <property type="match status" value="1"/>
</dbReference>
<evidence type="ECO:0000313" key="7">
    <source>
        <dbReference type="Proteomes" id="UP000198932"/>
    </source>
</evidence>
<keyword evidence="1" id="KW-0813">Transport</keyword>
<dbReference type="STRING" id="35743.SAMN04487937_2054"/>
<evidence type="ECO:0000256" key="2">
    <source>
        <dbReference type="ARBA" id="ARBA00022741"/>
    </source>
</evidence>
<dbReference type="Pfam" id="PF00005">
    <property type="entry name" value="ABC_tran"/>
    <property type="match status" value="1"/>
</dbReference>
<feature type="domain" description="ABC transporter" evidence="5">
    <location>
        <begin position="37"/>
        <end position="266"/>
    </location>
</feature>
<proteinExistence type="predicted"/>
<dbReference type="InterPro" id="IPR050166">
    <property type="entry name" value="ABC_transporter_ATP-bind"/>
</dbReference>
<dbReference type="GO" id="GO:0005524">
    <property type="term" value="F:ATP binding"/>
    <property type="evidence" value="ECO:0007669"/>
    <property type="project" value="UniProtKB-KW"/>
</dbReference>
<keyword evidence="2" id="KW-0547">Nucleotide-binding</keyword>
<dbReference type="RefSeq" id="WP_092921648.1">
    <property type="nucleotide sequence ID" value="NZ_FOYN01000003.1"/>
</dbReference>
<sequence length="278" mass="29322">MSSDADADVTPSSADGVDAATPTGEADPDSSTADPVLAVDDLRKRYDDTVALDGVDLAVADEEFVAVVGPSGCGKSTLLRVLSGLEAEFGGRVAVDGTDVRDGGSDAVGMVFQEPRLLDWADVRENVAVGLPSDVDPASPPARERVDDLIETVGLDGFAESRPDELSGGMAQRVSLARGLAYDPSVLLLDEPFSALDRLTKADQQDHLLDVWEERGTTVVLVTHDVEEAVYLADRVVVLSGQPGTVASVVDVDIDRPRDRADADLVALRREVTDALGR</sequence>
<dbReference type="CDD" id="cd03293">
    <property type="entry name" value="ABC_NrtD_SsuB_transporters"/>
    <property type="match status" value="1"/>
</dbReference>
<evidence type="ECO:0000256" key="1">
    <source>
        <dbReference type="ARBA" id="ARBA00022448"/>
    </source>
</evidence>
<dbReference type="InterPro" id="IPR003593">
    <property type="entry name" value="AAA+_ATPase"/>
</dbReference>
<keyword evidence="3 6" id="KW-0067">ATP-binding</keyword>
<feature type="region of interest" description="Disordered" evidence="4">
    <location>
        <begin position="1"/>
        <end position="34"/>
    </location>
</feature>
<dbReference type="AlphaFoldDB" id="A0A1I6GTE7"/>